<dbReference type="Proteomes" id="UP001148838">
    <property type="component" value="Unassembled WGS sequence"/>
</dbReference>
<gene>
    <name evidence="1" type="ORF">ANN_22223</name>
</gene>
<evidence type="ECO:0000313" key="2">
    <source>
        <dbReference type="Proteomes" id="UP001148838"/>
    </source>
</evidence>
<dbReference type="EMBL" id="JAJSOF020000033">
    <property type="protein sequence ID" value="KAJ4430015.1"/>
    <property type="molecule type" value="Genomic_DNA"/>
</dbReference>
<protein>
    <submittedName>
        <fullName evidence="1">Uncharacterized protein</fullName>
    </submittedName>
</protein>
<keyword evidence="2" id="KW-1185">Reference proteome</keyword>
<reference evidence="1 2" key="1">
    <citation type="journal article" date="2022" name="Allergy">
        <title>Genome assembly and annotation of Periplaneta americana reveal a comprehensive cockroach allergen profile.</title>
        <authorList>
            <person name="Wang L."/>
            <person name="Xiong Q."/>
            <person name="Saelim N."/>
            <person name="Wang L."/>
            <person name="Nong W."/>
            <person name="Wan A.T."/>
            <person name="Shi M."/>
            <person name="Liu X."/>
            <person name="Cao Q."/>
            <person name="Hui J.H.L."/>
            <person name="Sookrung N."/>
            <person name="Leung T.F."/>
            <person name="Tungtrongchitr A."/>
            <person name="Tsui S.K.W."/>
        </authorList>
    </citation>
    <scope>NUCLEOTIDE SEQUENCE [LARGE SCALE GENOMIC DNA]</scope>
    <source>
        <strain evidence="1">PWHHKU_190912</strain>
    </source>
</reference>
<organism evidence="1 2">
    <name type="scientific">Periplaneta americana</name>
    <name type="common">American cockroach</name>
    <name type="synonym">Blatta americana</name>
    <dbReference type="NCBI Taxonomy" id="6978"/>
    <lineage>
        <taxon>Eukaryota</taxon>
        <taxon>Metazoa</taxon>
        <taxon>Ecdysozoa</taxon>
        <taxon>Arthropoda</taxon>
        <taxon>Hexapoda</taxon>
        <taxon>Insecta</taxon>
        <taxon>Pterygota</taxon>
        <taxon>Neoptera</taxon>
        <taxon>Polyneoptera</taxon>
        <taxon>Dictyoptera</taxon>
        <taxon>Blattodea</taxon>
        <taxon>Blattoidea</taxon>
        <taxon>Blattidae</taxon>
        <taxon>Blattinae</taxon>
        <taxon>Periplaneta</taxon>
    </lineage>
</organism>
<comment type="caution">
    <text evidence="1">The sequence shown here is derived from an EMBL/GenBank/DDBJ whole genome shotgun (WGS) entry which is preliminary data.</text>
</comment>
<name>A0ABQ8S7Q2_PERAM</name>
<evidence type="ECO:0000313" key="1">
    <source>
        <dbReference type="EMBL" id="KAJ4430015.1"/>
    </source>
</evidence>
<sequence length="149" mass="16635">MPCATQYCGPATAGQSLMPAGNDFQSLGRAIVKEDEYEEVRWDGIRQFEGNRYEAHLGCVPIFEMFHPSPNTAGAYAHISVCTLKSEKTSSSETLLTIDFNPGSRDSAFIVVLGSEQTRYLKTDMGLPSREYQRKECDKEERATGKVKR</sequence>
<accession>A0ABQ8S7Q2</accession>
<proteinExistence type="predicted"/>